<comment type="similarity">
    <text evidence="2 7">Belongs to the glycosyl hydrolase 31 family.</text>
</comment>
<dbReference type="Proteomes" id="UP000591131">
    <property type="component" value="Unassembled WGS sequence"/>
</dbReference>
<dbReference type="PANTHER" id="PTHR22762:SF54">
    <property type="entry name" value="BCDNA.GH04962"/>
    <property type="match status" value="1"/>
</dbReference>
<feature type="signal peptide" evidence="8">
    <location>
        <begin position="1"/>
        <end position="19"/>
    </location>
</feature>
<sequence length="959" mass="109594">MRCITSALIPLLVCSWTDEDLVNPHRNCSDTSFCVRFRDWSRLPSKKRNIYTVSSGKLRSNNLGIYKIPIKKVRVRSVCSTLGSFLKLHFYLGNTIRLIVDENRNAAGTKRKRYRIPSGDVIQDSQLKPHPNVNYSYNKEDRVSTFDLGDSTTVQLDHNTVVISLSVDGRVIQTINEKQMFQIESTRRHYGDPCPFGLKRSSSLYLDPACTPKVHTGDWAEEFQGLTDHKPYGPSSVALDITFLGKVPALYGLPLKGTRKVKLRAGGDSDENLYRFFSLGFAAYSVDSGTEALYGTVPTLTALQVFNESTSPTRSSVLWVNPSDTYIALLKNEDDSVHSWFLSESGVIDLFLFPQRTPIAAMKSYHDVVGYAPLPPYFSLGFHRSHYSYESQEDILGIVDNYTKYNIPVDVYWLDIEHTNGKQYFTWNTTLFPDPLGMVKHVNSLGKEMVTIVDPHLKASRDYSIYLDGYFKDVYVKERYFRDQWCPATRNKSVLFRGTEETTPSQKESCKYKKAYIDEVYKGVCWPEISAWPDFTSARVREWWARLFKPDGINEHFYTWNDMNEPVTFGSMEMTMGRDLVHAGNIEHRDVHNAYGHYFRMASFEGHLKYRRPGKRPFILTRSFYLGSHMHGPMWNGDSLSQWDNLQAVLPMFITLSAPGGYSFSGSDVGGFTGQPSSELLVRWNQLAAATSVFYRLHSDIVSPPRDPWHYDNETIRRFRDAVHDRYQLLPFWYTLFARYSMFGEPMLRPLWFDYLHDTNTYDAKDKEYDAVMDQEVILGTDILVRGVTEEGATAVDVYLPAGTQWYNRESQILRGGELHTAPVTLDAIPRFYRAGSIIPIQENIGDSTKGNEAGPISLWIYEDPETLQAYGEVYKDDGSSHNSLATSQYAIYRITYNGTSISIHPEQEARRFPLFIKTIRLVKPNCVTALFPDRVSAIEVSKDDVIVHVRTNRLLVAA</sequence>
<feature type="domain" description="Glycosyl hydrolase family 31 C-terminal" evidence="11">
    <location>
        <begin position="744"/>
        <end position="839"/>
    </location>
</feature>
<reference evidence="12 13" key="1">
    <citation type="submission" date="2020-04" db="EMBL/GenBank/DDBJ databases">
        <title>Perkinsus chesapeaki whole genome sequence.</title>
        <authorList>
            <person name="Bogema D.R."/>
        </authorList>
    </citation>
    <scope>NUCLEOTIDE SEQUENCE [LARGE SCALE GENOMIC DNA]</scope>
    <source>
        <strain evidence="12">ATCC PRA-425</strain>
    </source>
</reference>
<dbReference type="Gene3D" id="2.60.40.1760">
    <property type="entry name" value="glycosyl hydrolase (family 31)"/>
    <property type="match status" value="1"/>
</dbReference>
<gene>
    <name evidence="12" type="ORF">FOL47_008635</name>
</gene>
<evidence type="ECO:0000256" key="7">
    <source>
        <dbReference type="RuleBase" id="RU361185"/>
    </source>
</evidence>
<evidence type="ECO:0000256" key="4">
    <source>
        <dbReference type="ARBA" id="ARBA00022801"/>
    </source>
</evidence>
<keyword evidence="6 7" id="KW-0326">Glycosidase</keyword>
<evidence type="ECO:0000259" key="11">
    <source>
        <dbReference type="Pfam" id="PF21365"/>
    </source>
</evidence>
<feature type="domain" description="Glycoside hydrolase family 31 TIM barrel" evidence="9">
    <location>
        <begin position="373"/>
        <end position="736"/>
    </location>
</feature>
<dbReference type="GO" id="GO:0006491">
    <property type="term" value="P:N-glycan processing"/>
    <property type="evidence" value="ECO:0007669"/>
    <property type="project" value="TreeGrafter"/>
</dbReference>
<comment type="caution">
    <text evidence="12">The sequence shown here is derived from an EMBL/GenBank/DDBJ whole genome shotgun (WGS) entry which is preliminary data.</text>
</comment>
<feature type="domain" description="Glycoside hydrolase family 31 N-terminal" evidence="10">
    <location>
        <begin position="86"/>
        <end position="327"/>
    </location>
</feature>
<dbReference type="EMBL" id="JAAPAO010000564">
    <property type="protein sequence ID" value="KAF4657025.1"/>
    <property type="molecule type" value="Genomic_DNA"/>
</dbReference>
<proteinExistence type="inferred from homology"/>
<dbReference type="InterPro" id="IPR048395">
    <property type="entry name" value="Glyco_hydro_31_C"/>
</dbReference>
<keyword evidence="4 7" id="KW-0378">Hydrolase</keyword>
<evidence type="ECO:0000313" key="13">
    <source>
        <dbReference type="Proteomes" id="UP000591131"/>
    </source>
</evidence>
<dbReference type="CDD" id="cd06603">
    <property type="entry name" value="GH31_GANC_GANAB_alpha"/>
    <property type="match status" value="1"/>
</dbReference>
<feature type="chain" id="PRO_5029755237" description="Neutral alpha-glucosidase AB" evidence="8">
    <location>
        <begin position="20"/>
        <end position="959"/>
    </location>
</feature>
<accession>A0A7J6LCQ9</accession>
<keyword evidence="13" id="KW-1185">Reference proteome</keyword>
<dbReference type="InterPro" id="IPR000322">
    <property type="entry name" value="Glyco_hydro_31_TIM"/>
</dbReference>
<comment type="pathway">
    <text evidence="1">Glycan metabolism.</text>
</comment>
<evidence type="ECO:0000256" key="2">
    <source>
        <dbReference type="ARBA" id="ARBA00007806"/>
    </source>
</evidence>
<dbReference type="CDD" id="cd14752">
    <property type="entry name" value="GH31_N"/>
    <property type="match status" value="1"/>
</dbReference>
<evidence type="ECO:0000256" key="3">
    <source>
        <dbReference type="ARBA" id="ARBA00022729"/>
    </source>
</evidence>
<dbReference type="InterPro" id="IPR013780">
    <property type="entry name" value="Glyco_hydro_b"/>
</dbReference>
<keyword evidence="3 8" id="KW-0732">Signal</keyword>
<dbReference type="Pfam" id="PF01055">
    <property type="entry name" value="Glyco_hydro_31_2nd"/>
    <property type="match status" value="1"/>
</dbReference>
<keyword evidence="5" id="KW-0325">Glycoprotein</keyword>
<protein>
    <recommendedName>
        <fullName evidence="14">Neutral alpha-glucosidase AB</fullName>
    </recommendedName>
</protein>
<dbReference type="SUPFAM" id="SSF51011">
    <property type="entry name" value="Glycosyl hydrolase domain"/>
    <property type="match status" value="1"/>
</dbReference>
<name>A0A7J6LCQ9_PERCH</name>
<dbReference type="Gene3D" id="2.60.40.1180">
    <property type="entry name" value="Golgi alpha-mannosidase II"/>
    <property type="match status" value="2"/>
</dbReference>
<evidence type="ECO:0000256" key="6">
    <source>
        <dbReference type="ARBA" id="ARBA00023295"/>
    </source>
</evidence>
<dbReference type="InterPro" id="IPR025887">
    <property type="entry name" value="Glyco_hydro_31_N_dom"/>
</dbReference>
<evidence type="ECO:0000259" key="9">
    <source>
        <dbReference type="Pfam" id="PF01055"/>
    </source>
</evidence>
<evidence type="ECO:0000256" key="8">
    <source>
        <dbReference type="SAM" id="SignalP"/>
    </source>
</evidence>
<dbReference type="GO" id="GO:0005975">
    <property type="term" value="P:carbohydrate metabolic process"/>
    <property type="evidence" value="ECO:0007669"/>
    <property type="project" value="InterPro"/>
</dbReference>
<evidence type="ECO:0000256" key="1">
    <source>
        <dbReference type="ARBA" id="ARBA00004881"/>
    </source>
</evidence>
<dbReference type="AlphaFoldDB" id="A0A7J6LCQ9"/>
<dbReference type="Gene3D" id="3.20.20.80">
    <property type="entry name" value="Glycosidases"/>
    <property type="match status" value="2"/>
</dbReference>
<organism evidence="12 13">
    <name type="scientific">Perkinsus chesapeaki</name>
    <name type="common">Clam parasite</name>
    <name type="synonym">Perkinsus andrewsi</name>
    <dbReference type="NCBI Taxonomy" id="330153"/>
    <lineage>
        <taxon>Eukaryota</taxon>
        <taxon>Sar</taxon>
        <taxon>Alveolata</taxon>
        <taxon>Perkinsozoa</taxon>
        <taxon>Perkinsea</taxon>
        <taxon>Perkinsida</taxon>
        <taxon>Perkinsidae</taxon>
        <taxon>Perkinsus</taxon>
    </lineage>
</organism>
<evidence type="ECO:0000313" key="12">
    <source>
        <dbReference type="EMBL" id="KAF4657025.1"/>
    </source>
</evidence>
<dbReference type="Pfam" id="PF13802">
    <property type="entry name" value="Gal_mutarotas_2"/>
    <property type="match status" value="1"/>
</dbReference>
<dbReference type="InterPro" id="IPR017853">
    <property type="entry name" value="GH"/>
</dbReference>
<dbReference type="OrthoDB" id="440381at2759"/>
<evidence type="ECO:0008006" key="14">
    <source>
        <dbReference type="Google" id="ProtNLM"/>
    </source>
</evidence>
<evidence type="ECO:0000259" key="10">
    <source>
        <dbReference type="Pfam" id="PF13802"/>
    </source>
</evidence>
<dbReference type="Pfam" id="PF21365">
    <property type="entry name" value="Glyco_hydro_31_3rd"/>
    <property type="match status" value="1"/>
</dbReference>
<dbReference type="GO" id="GO:0090599">
    <property type="term" value="F:alpha-glucosidase activity"/>
    <property type="evidence" value="ECO:0007669"/>
    <property type="project" value="TreeGrafter"/>
</dbReference>
<dbReference type="PANTHER" id="PTHR22762">
    <property type="entry name" value="ALPHA-GLUCOSIDASE"/>
    <property type="match status" value="1"/>
</dbReference>
<dbReference type="SUPFAM" id="SSF51445">
    <property type="entry name" value="(Trans)glycosidases"/>
    <property type="match status" value="1"/>
</dbReference>
<evidence type="ECO:0000256" key="5">
    <source>
        <dbReference type="ARBA" id="ARBA00023180"/>
    </source>
</evidence>